<protein>
    <submittedName>
        <fullName evidence="2">DUF4365 domain-containing protein</fullName>
    </submittedName>
</protein>
<evidence type="ECO:0000259" key="1">
    <source>
        <dbReference type="Pfam" id="PF14280"/>
    </source>
</evidence>
<proteinExistence type="predicted"/>
<dbReference type="Pfam" id="PF14280">
    <property type="entry name" value="DUF4365"/>
    <property type="match status" value="1"/>
</dbReference>
<dbReference type="Proteomes" id="UP000305729">
    <property type="component" value="Chromosome 1"/>
</dbReference>
<evidence type="ECO:0000313" key="3">
    <source>
        <dbReference type="Proteomes" id="UP000305729"/>
    </source>
</evidence>
<dbReference type="InterPro" id="IPR025375">
    <property type="entry name" value="DUF4365"/>
</dbReference>
<sequence>MKIKNSANTDRIGVQITGGLFEIAGYIFREQSVSDYGIDAQIEVVQDGEVTGKLIALQIKSGKSQFKEKTAEGYIFRGDREHLDYWLNHSLPVLVVLCDIDNKVCYWQAVTAQSITRTRKSWKMLVPFYQRINPGMDVDLKRLVDIFPVHKSFTVSDIDDVSHGTAKRYSLSIILNKEHTQAEIIDVVRSATKEAQNFDYHRSSSLGEHWRLQSAHVVWLHIYPSAEDAKNNNFLCSTEWISEALSESARPMSQGGECIGDDIKISWNNAYLQFSVYNAIHTMNKGDFIKSVLELTEKTKIIMATTIELLEQFNRSDISTAEWVDAMALKYDGMNDVYMEGISLGLSPFECKDLSIKFQCLIASAHNVHILFNMIDKYTIEQLKFNVNRQIELYSNDLLGFDFELDKVRR</sequence>
<name>A0A5S3UQ17_9GAMM</name>
<feature type="domain" description="DUF4365" evidence="1">
    <location>
        <begin position="11"/>
        <end position="142"/>
    </location>
</feature>
<organism evidence="2 3">
    <name type="scientific">Pseudoalteromonas rubra</name>
    <dbReference type="NCBI Taxonomy" id="43658"/>
    <lineage>
        <taxon>Bacteria</taxon>
        <taxon>Pseudomonadati</taxon>
        <taxon>Pseudomonadota</taxon>
        <taxon>Gammaproteobacteria</taxon>
        <taxon>Alteromonadales</taxon>
        <taxon>Pseudoalteromonadaceae</taxon>
        <taxon>Pseudoalteromonas</taxon>
    </lineage>
</organism>
<dbReference type="RefSeq" id="WP_138539678.1">
    <property type="nucleotide sequence ID" value="NZ_CP045429.1"/>
</dbReference>
<gene>
    <name evidence="2" type="ORF">CWC22_000330</name>
</gene>
<dbReference type="AlphaFoldDB" id="A0A5S3UQ17"/>
<dbReference type="EMBL" id="CP045429">
    <property type="protein sequence ID" value="QPB81547.1"/>
    <property type="molecule type" value="Genomic_DNA"/>
</dbReference>
<reference evidence="2 3" key="1">
    <citation type="submission" date="2019-10" db="EMBL/GenBank/DDBJ databases">
        <title>Pseudoalteromonas rubra S4059.</title>
        <authorList>
            <person name="Paulsen S."/>
            <person name="Wang X."/>
        </authorList>
    </citation>
    <scope>NUCLEOTIDE SEQUENCE [LARGE SCALE GENOMIC DNA]</scope>
    <source>
        <strain evidence="2 3">S4059</strain>
    </source>
</reference>
<evidence type="ECO:0000313" key="2">
    <source>
        <dbReference type="EMBL" id="QPB81547.1"/>
    </source>
</evidence>
<accession>A0A5S3UQ17</accession>